<evidence type="ECO:0000313" key="1">
    <source>
        <dbReference type="EMBL" id="KAF6030192.1"/>
    </source>
</evidence>
<name>A0A7J7JUZ3_BUGNE</name>
<accession>A0A7J7JUZ3</accession>
<dbReference type="Gene3D" id="3.40.50.1100">
    <property type="match status" value="1"/>
</dbReference>
<dbReference type="GO" id="GO:0005737">
    <property type="term" value="C:cytoplasm"/>
    <property type="evidence" value="ECO:0007669"/>
    <property type="project" value="TreeGrafter"/>
</dbReference>
<sequence>MALQLTAKIFNYASKMERNALKSLVLVATSGDTGGAVMNAFSRHSDNTDVIVLFPEDGISSIQKAQLTSFDHPNCKALGIKGDFDFCQSAIKSIFENKELESLYADKFGYRLSSANSINFARLLPQIVYHAFSYS</sequence>
<dbReference type="SUPFAM" id="SSF53686">
    <property type="entry name" value="Tryptophan synthase beta subunit-like PLP-dependent enzymes"/>
    <property type="match status" value="1"/>
</dbReference>
<reference evidence="1" key="1">
    <citation type="submission" date="2020-06" db="EMBL/GenBank/DDBJ databases">
        <title>Draft genome of Bugula neritina, a colonial animal packing powerful symbionts and potential medicines.</title>
        <authorList>
            <person name="Rayko M."/>
        </authorList>
    </citation>
    <scope>NUCLEOTIDE SEQUENCE [LARGE SCALE GENOMIC DNA]</scope>
    <source>
        <strain evidence="1">Kwan_BN1</strain>
    </source>
</reference>
<dbReference type="EMBL" id="VXIV02001738">
    <property type="protein sequence ID" value="KAF6030192.1"/>
    <property type="molecule type" value="Genomic_DNA"/>
</dbReference>
<gene>
    <name evidence="1" type="ORF">EB796_011495</name>
</gene>
<organism evidence="1 2">
    <name type="scientific">Bugula neritina</name>
    <name type="common">Brown bryozoan</name>
    <name type="synonym">Sertularia neritina</name>
    <dbReference type="NCBI Taxonomy" id="10212"/>
    <lineage>
        <taxon>Eukaryota</taxon>
        <taxon>Metazoa</taxon>
        <taxon>Spiralia</taxon>
        <taxon>Lophotrochozoa</taxon>
        <taxon>Bryozoa</taxon>
        <taxon>Gymnolaemata</taxon>
        <taxon>Cheilostomatida</taxon>
        <taxon>Flustrina</taxon>
        <taxon>Buguloidea</taxon>
        <taxon>Bugulidae</taxon>
        <taxon>Bugula</taxon>
    </lineage>
</organism>
<dbReference type="Proteomes" id="UP000593567">
    <property type="component" value="Unassembled WGS sequence"/>
</dbReference>
<dbReference type="PANTHER" id="PTHR43515">
    <property type="entry name" value="THREONINE SYNTHASE-LIKE 1"/>
    <property type="match status" value="1"/>
</dbReference>
<protein>
    <submittedName>
        <fullName evidence="1">THNSL1</fullName>
    </submittedName>
</protein>
<dbReference type="OrthoDB" id="5203861at2759"/>
<dbReference type="InterPro" id="IPR036052">
    <property type="entry name" value="TrpB-like_PALP_sf"/>
</dbReference>
<proteinExistence type="predicted"/>
<keyword evidence="2" id="KW-1185">Reference proteome</keyword>
<evidence type="ECO:0000313" key="2">
    <source>
        <dbReference type="Proteomes" id="UP000593567"/>
    </source>
</evidence>
<dbReference type="PANTHER" id="PTHR43515:SF1">
    <property type="entry name" value="THREONINE SYNTHASE-LIKE 1"/>
    <property type="match status" value="1"/>
</dbReference>
<comment type="caution">
    <text evidence="1">The sequence shown here is derived from an EMBL/GenBank/DDBJ whole genome shotgun (WGS) entry which is preliminary data.</text>
</comment>
<dbReference type="AlphaFoldDB" id="A0A7J7JUZ3"/>